<dbReference type="GO" id="GO:0043565">
    <property type="term" value="F:sequence-specific DNA binding"/>
    <property type="evidence" value="ECO:0007669"/>
    <property type="project" value="UniProtKB-ARBA"/>
</dbReference>
<proteinExistence type="predicted"/>
<name>A0ABD2KPY1_9BILA</name>
<dbReference type="Gene3D" id="3.30.160.60">
    <property type="entry name" value="Classic Zinc Finger"/>
    <property type="match status" value="3"/>
</dbReference>
<keyword evidence="1" id="KW-0479">Metal-binding</keyword>
<feature type="compositionally biased region" description="Low complexity" evidence="6">
    <location>
        <begin position="184"/>
        <end position="193"/>
    </location>
</feature>
<keyword evidence="3 5" id="KW-0863">Zinc-finger</keyword>
<feature type="domain" description="C2H2-type" evidence="7">
    <location>
        <begin position="703"/>
        <end position="731"/>
    </location>
</feature>
<dbReference type="GO" id="GO:0045893">
    <property type="term" value="P:positive regulation of DNA-templated transcription"/>
    <property type="evidence" value="ECO:0007669"/>
    <property type="project" value="UniProtKB-ARBA"/>
</dbReference>
<keyword evidence="4" id="KW-0862">Zinc</keyword>
<dbReference type="PANTHER" id="PTHR23235">
    <property type="entry name" value="KRUEPPEL-LIKE TRANSCRIPTION FACTOR"/>
    <property type="match status" value="1"/>
</dbReference>
<evidence type="ECO:0000256" key="6">
    <source>
        <dbReference type="SAM" id="MobiDB-lite"/>
    </source>
</evidence>
<protein>
    <recommendedName>
        <fullName evidence="7">C2H2-type domain-containing protein</fullName>
    </recommendedName>
</protein>
<dbReference type="Proteomes" id="UP001620626">
    <property type="component" value="Unassembled WGS sequence"/>
</dbReference>
<reference evidence="8 9" key="1">
    <citation type="submission" date="2024-10" db="EMBL/GenBank/DDBJ databases">
        <authorList>
            <person name="Kim D."/>
        </authorList>
    </citation>
    <scope>NUCLEOTIDE SEQUENCE [LARGE SCALE GENOMIC DNA]</scope>
    <source>
        <strain evidence="8">BH-2024</strain>
    </source>
</reference>
<dbReference type="PROSITE" id="PS50157">
    <property type="entry name" value="ZINC_FINGER_C2H2_2"/>
    <property type="match status" value="3"/>
</dbReference>
<dbReference type="AlphaFoldDB" id="A0ABD2KPY1"/>
<feature type="domain" description="C2H2-type" evidence="7">
    <location>
        <begin position="675"/>
        <end position="702"/>
    </location>
</feature>
<accession>A0ABD2KPY1</accession>
<feature type="domain" description="C2H2-type" evidence="7">
    <location>
        <begin position="647"/>
        <end position="674"/>
    </location>
</feature>
<dbReference type="GO" id="GO:0005694">
    <property type="term" value="C:chromosome"/>
    <property type="evidence" value="ECO:0007669"/>
    <property type="project" value="UniProtKB-ARBA"/>
</dbReference>
<dbReference type="FunFam" id="3.30.160.60:FF:001732">
    <property type="entry name" value="Zgc:162936"/>
    <property type="match status" value="1"/>
</dbReference>
<feature type="region of interest" description="Disordered" evidence="6">
    <location>
        <begin position="805"/>
        <end position="834"/>
    </location>
</feature>
<keyword evidence="9" id="KW-1185">Reference proteome</keyword>
<evidence type="ECO:0000259" key="7">
    <source>
        <dbReference type="PROSITE" id="PS50157"/>
    </source>
</evidence>
<gene>
    <name evidence="8" type="ORF">niasHT_028534</name>
</gene>
<dbReference type="InterPro" id="IPR013087">
    <property type="entry name" value="Znf_C2H2_type"/>
</dbReference>
<dbReference type="Pfam" id="PF00096">
    <property type="entry name" value="zf-C2H2"/>
    <property type="match status" value="2"/>
</dbReference>
<evidence type="ECO:0000256" key="4">
    <source>
        <dbReference type="ARBA" id="ARBA00022833"/>
    </source>
</evidence>
<sequence length="834" mass="90061">MHARAAEESINVPILDDGPKAVAPSLRASAGEIAQLHFHLISIISSSAIGAFVAPPASIGAAPSSPCHRQLPLQLSSACSPSTTCWNSAGTVRGTRPQPTATPLPHPTAIYAPGTTAAAYSSSTMTELFVDTMSHHHTLEPIIADAHHRSSCSPSPSVHAFRAVSASAGNAAAGLILARFHQQQKLNEQQQHHWPTRRTARHERLSSSSSDSGLPPSAGPFPLSPPFSGTAFSPFGMVTAPASSSCFLGSTLPLPPSSGSAASLSPPGLSPLQIADSAFASATTTPSSVPPLSAGAVVSVPTRTTSRFRFDHLLPPPLPQTATNAVPMTAQSDGEAMRTLNAASSVSAPPYATDEQQQLLLKRMRHAPGMGGATAATNAFLAAVEASREATAERETKLSVFRSESLPTVRAASFADNFAVWLRQVRQLNALLSPRLPAPTASSVTINSASQQTRQQFLSRRRTPPAEFVAREWAAVCSASQFRQQLEKHSLLPPAPSSLQLITNASSSSSSVASTTVPSSSSLVIVPPVGGAAWPSNTVSGENVRKEIKHKLQLRAFKMRCASSASLSASSSLSCCQSVKIVGKMPPPLVPAFTCQQTMPKQQQQPKQEGTERSEDKQKEQNWVEKKQQKWEGEKNEEEEAEAEEQFICQLCNKDFRRPDILSRHVRRHTGEKPFGCDWCGRFFSRSDHLRTHQRTHTNEKPYQCTECHYSARRRDVLTRHIGTRHEQETSRAMFARKRRRTIVTVMHQHQQKQTKKLNAIGGGRNDGKGQCSSSSSVFATAAAMAQCRDDGVEDRMRRLLRAHLLRRKSRTSAEEGTPPPEDPQMADARTNAN</sequence>
<organism evidence="8 9">
    <name type="scientific">Heterodera trifolii</name>
    <dbReference type="NCBI Taxonomy" id="157864"/>
    <lineage>
        <taxon>Eukaryota</taxon>
        <taxon>Metazoa</taxon>
        <taxon>Ecdysozoa</taxon>
        <taxon>Nematoda</taxon>
        <taxon>Chromadorea</taxon>
        <taxon>Rhabditida</taxon>
        <taxon>Tylenchina</taxon>
        <taxon>Tylenchomorpha</taxon>
        <taxon>Tylenchoidea</taxon>
        <taxon>Heteroderidae</taxon>
        <taxon>Heteroderinae</taxon>
        <taxon>Heterodera</taxon>
    </lineage>
</organism>
<comment type="caution">
    <text evidence="8">The sequence shown here is derived from an EMBL/GenBank/DDBJ whole genome shotgun (WGS) entry which is preliminary data.</text>
</comment>
<dbReference type="PANTHER" id="PTHR23235:SF161">
    <property type="entry name" value="C2H2-TYPE DOMAIN-CONTAINING PROTEIN"/>
    <property type="match status" value="1"/>
</dbReference>
<feature type="region of interest" description="Disordered" evidence="6">
    <location>
        <begin position="184"/>
        <end position="222"/>
    </location>
</feature>
<evidence type="ECO:0000256" key="3">
    <source>
        <dbReference type="ARBA" id="ARBA00022771"/>
    </source>
</evidence>
<feature type="region of interest" description="Disordered" evidence="6">
    <location>
        <begin position="751"/>
        <end position="774"/>
    </location>
</feature>
<dbReference type="SMART" id="SM00355">
    <property type="entry name" value="ZnF_C2H2"/>
    <property type="match status" value="3"/>
</dbReference>
<feature type="compositionally biased region" description="Basic and acidic residues" evidence="6">
    <location>
        <begin position="609"/>
        <end position="634"/>
    </location>
</feature>
<evidence type="ECO:0000256" key="2">
    <source>
        <dbReference type="ARBA" id="ARBA00022737"/>
    </source>
</evidence>
<dbReference type="GO" id="GO:0008270">
    <property type="term" value="F:zinc ion binding"/>
    <property type="evidence" value="ECO:0007669"/>
    <property type="project" value="UniProtKB-KW"/>
</dbReference>
<keyword evidence="2" id="KW-0677">Repeat</keyword>
<dbReference type="FunFam" id="3.30.160.60:FF:000016">
    <property type="entry name" value="zinc finger protein 37 homolog"/>
    <property type="match status" value="1"/>
</dbReference>
<evidence type="ECO:0000256" key="1">
    <source>
        <dbReference type="ARBA" id="ARBA00022723"/>
    </source>
</evidence>
<evidence type="ECO:0000256" key="5">
    <source>
        <dbReference type="PROSITE-ProRule" id="PRU00042"/>
    </source>
</evidence>
<evidence type="ECO:0000313" key="9">
    <source>
        <dbReference type="Proteomes" id="UP001620626"/>
    </source>
</evidence>
<feature type="region of interest" description="Disordered" evidence="6">
    <location>
        <begin position="596"/>
        <end position="637"/>
    </location>
</feature>
<dbReference type="SUPFAM" id="SSF57667">
    <property type="entry name" value="beta-beta-alpha zinc fingers"/>
    <property type="match status" value="2"/>
</dbReference>
<evidence type="ECO:0000313" key="8">
    <source>
        <dbReference type="EMBL" id="KAL3105002.1"/>
    </source>
</evidence>
<dbReference type="InterPro" id="IPR036236">
    <property type="entry name" value="Znf_C2H2_sf"/>
</dbReference>
<dbReference type="PROSITE" id="PS00028">
    <property type="entry name" value="ZINC_FINGER_C2H2_1"/>
    <property type="match status" value="2"/>
</dbReference>
<feature type="compositionally biased region" description="Low complexity" evidence="6">
    <location>
        <begin position="206"/>
        <end position="216"/>
    </location>
</feature>
<dbReference type="EMBL" id="JBICBT010000693">
    <property type="protein sequence ID" value="KAL3105002.1"/>
    <property type="molecule type" value="Genomic_DNA"/>
</dbReference>
<feature type="compositionally biased region" description="Low complexity" evidence="6">
    <location>
        <begin position="596"/>
        <end position="608"/>
    </location>
</feature>